<comment type="caution">
    <text evidence="3">The sequence shown here is derived from an EMBL/GenBank/DDBJ whole genome shotgun (WGS) entry which is preliminary data.</text>
</comment>
<reference evidence="3 4" key="1">
    <citation type="submission" date="2024-04" db="EMBL/GenBank/DDBJ databases">
        <title>genome sequences of Mucor flavus KT1a and Helicostylum pulchrum KT1b strains isolated from the surface of a dry-aged beef.</title>
        <authorList>
            <person name="Toyotome T."/>
            <person name="Hosono M."/>
            <person name="Torimaru M."/>
            <person name="Fukuda K."/>
            <person name="Mikami N."/>
        </authorList>
    </citation>
    <scope>NUCLEOTIDE SEQUENCE [LARGE SCALE GENOMIC DNA]</scope>
    <source>
        <strain evidence="3 4">KT1a</strain>
    </source>
</reference>
<feature type="transmembrane region" description="Helical" evidence="2">
    <location>
        <begin position="255"/>
        <end position="273"/>
    </location>
</feature>
<evidence type="ECO:0000256" key="2">
    <source>
        <dbReference type="SAM" id="Phobius"/>
    </source>
</evidence>
<feature type="transmembrane region" description="Helical" evidence="2">
    <location>
        <begin position="173"/>
        <end position="193"/>
    </location>
</feature>
<keyword evidence="4" id="KW-1185">Reference proteome</keyword>
<keyword evidence="2" id="KW-0472">Membrane</keyword>
<sequence length="420" mass="47943">MVSRENPIFKTKESIFTLGLVTFEAIVICILEGIVIMNHLGLVSNCNLDTQGKGISESDLIYHSLFIIAQVFQVILCADALYQRNTAFSNQVFPLIAQLCALITFGLSVVELQNYAGIQLKQHVILEEAVCHTEIITGNLEYWEPVDPRWSESVMGMDSAKDFYGSIMRPIEYTIIALIPIFFVVLAFFGWRLRKQFAWDNYRNFSADMRIRNALITTSFLMTLLKLDFFFVFSFAAQLIPSQDLGYDQTVTETVLVFVLGGVGLSLALIAVYKENKYAMFTFIVTGVLAIAYFIYRIHLIAKPRYGDYDPYLHTRQFLIFTTVIAAVLLLITVIVSCKCFWNVHRGLVIFKDTAMHKTKVYDNEQAAIDHESDDFEMEHNGKHPNSSKVLLEDNEPYPSESRPKTQQENTTNNNMWSIE</sequence>
<organism evidence="3 4">
    <name type="scientific">Mucor flavus</name>
    <dbReference type="NCBI Taxonomy" id="439312"/>
    <lineage>
        <taxon>Eukaryota</taxon>
        <taxon>Fungi</taxon>
        <taxon>Fungi incertae sedis</taxon>
        <taxon>Mucoromycota</taxon>
        <taxon>Mucoromycotina</taxon>
        <taxon>Mucoromycetes</taxon>
        <taxon>Mucorales</taxon>
        <taxon>Mucorineae</taxon>
        <taxon>Mucoraceae</taxon>
        <taxon>Mucor</taxon>
    </lineage>
</organism>
<proteinExistence type="predicted"/>
<feature type="transmembrane region" description="Helical" evidence="2">
    <location>
        <begin position="92"/>
        <end position="110"/>
    </location>
</feature>
<dbReference type="PANTHER" id="PTHR34391">
    <property type="entry name" value="UPF0658 GOLGI APPARATUS MEMBRANE PROTEIN C1952.10C-RELATED"/>
    <property type="match status" value="1"/>
</dbReference>
<protein>
    <submittedName>
        <fullName evidence="3">Uncharacterized protein</fullName>
    </submittedName>
</protein>
<feature type="transmembrane region" description="Helical" evidence="2">
    <location>
        <begin position="280"/>
        <end position="298"/>
    </location>
</feature>
<keyword evidence="2" id="KW-0812">Transmembrane</keyword>
<evidence type="ECO:0000313" key="3">
    <source>
        <dbReference type="EMBL" id="GAA5808524.1"/>
    </source>
</evidence>
<dbReference type="EMBL" id="BAABUK010000003">
    <property type="protein sequence ID" value="GAA5808524.1"/>
    <property type="molecule type" value="Genomic_DNA"/>
</dbReference>
<feature type="transmembrane region" description="Helical" evidence="2">
    <location>
        <begin position="214"/>
        <end position="235"/>
    </location>
</feature>
<evidence type="ECO:0000313" key="4">
    <source>
        <dbReference type="Proteomes" id="UP001473302"/>
    </source>
</evidence>
<name>A0ABP9YNV6_9FUNG</name>
<dbReference type="Proteomes" id="UP001473302">
    <property type="component" value="Unassembled WGS sequence"/>
</dbReference>
<feature type="region of interest" description="Disordered" evidence="1">
    <location>
        <begin position="376"/>
        <end position="420"/>
    </location>
</feature>
<feature type="transmembrane region" description="Helical" evidence="2">
    <location>
        <begin position="15"/>
        <end position="40"/>
    </location>
</feature>
<feature type="transmembrane region" description="Helical" evidence="2">
    <location>
        <begin position="318"/>
        <end position="342"/>
    </location>
</feature>
<feature type="compositionally biased region" description="Polar residues" evidence="1">
    <location>
        <begin position="405"/>
        <end position="420"/>
    </location>
</feature>
<feature type="transmembrane region" description="Helical" evidence="2">
    <location>
        <begin position="60"/>
        <end position="80"/>
    </location>
</feature>
<evidence type="ECO:0000256" key="1">
    <source>
        <dbReference type="SAM" id="MobiDB-lite"/>
    </source>
</evidence>
<keyword evidence="2" id="KW-1133">Transmembrane helix</keyword>
<gene>
    <name evidence="3" type="ORF">MFLAVUS_001915</name>
</gene>
<dbReference type="PANTHER" id="PTHR34391:SF2">
    <property type="entry name" value="TRP C-TERMINAL DOMAIN-CONTAINING PROTEIN"/>
    <property type="match status" value="1"/>
</dbReference>
<accession>A0ABP9YNV6</accession>
<dbReference type="InterPro" id="IPR040410">
    <property type="entry name" value="UPF0658_Golgi"/>
</dbReference>